<dbReference type="GO" id="GO:0006629">
    <property type="term" value="P:lipid metabolic process"/>
    <property type="evidence" value="ECO:0007669"/>
    <property type="project" value="InterPro"/>
</dbReference>
<comment type="similarity">
    <text evidence="3">Belongs to the wax synthase family.</text>
</comment>
<evidence type="ECO:0000256" key="3">
    <source>
        <dbReference type="ARBA" id="ARBA00007282"/>
    </source>
</evidence>
<dbReference type="PANTHER" id="PTHR31595:SF57">
    <property type="entry name" value="OS04G0481900 PROTEIN"/>
    <property type="match status" value="1"/>
</dbReference>
<comment type="caution">
    <text evidence="10">The sequence shown here is derived from an EMBL/GenBank/DDBJ whole genome shotgun (WGS) entry which is preliminary data.</text>
</comment>
<protein>
    <recommendedName>
        <fullName evidence="9">Wax synthase domain-containing protein</fullName>
    </recommendedName>
</protein>
<dbReference type="PANTHER" id="PTHR31595">
    <property type="entry name" value="LONG-CHAIN-ALCOHOL O-FATTY-ACYLTRANSFERASE 3-RELATED"/>
    <property type="match status" value="1"/>
</dbReference>
<evidence type="ECO:0000256" key="8">
    <source>
        <dbReference type="SAM" id="Phobius"/>
    </source>
</evidence>
<feature type="transmembrane region" description="Helical" evidence="8">
    <location>
        <begin position="424"/>
        <end position="442"/>
    </location>
</feature>
<feature type="transmembrane region" description="Helical" evidence="8">
    <location>
        <begin position="360"/>
        <end position="381"/>
    </location>
</feature>
<keyword evidence="11" id="KW-1185">Reference proteome</keyword>
<evidence type="ECO:0000256" key="2">
    <source>
        <dbReference type="ARBA" id="ARBA00005179"/>
    </source>
</evidence>
<evidence type="ECO:0000313" key="11">
    <source>
        <dbReference type="Proteomes" id="UP000265703"/>
    </source>
</evidence>
<dbReference type="Pfam" id="PF13813">
    <property type="entry name" value="MBOAT_2"/>
    <property type="match status" value="1"/>
</dbReference>
<name>A0A397SQ50_9GLOM</name>
<accession>A0A397SQ50</accession>
<dbReference type="EMBL" id="QKYT01000379">
    <property type="protein sequence ID" value="RIA86165.1"/>
    <property type="molecule type" value="Genomic_DNA"/>
</dbReference>
<feature type="transmembrane region" description="Helical" evidence="8">
    <location>
        <begin position="15"/>
        <end position="38"/>
    </location>
</feature>
<dbReference type="GO" id="GO:0008374">
    <property type="term" value="F:O-acyltransferase activity"/>
    <property type="evidence" value="ECO:0007669"/>
    <property type="project" value="InterPro"/>
</dbReference>
<evidence type="ECO:0000313" key="10">
    <source>
        <dbReference type="EMBL" id="RIA86165.1"/>
    </source>
</evidence>
<dbReference type="InterPro" id="IPR044851">
    <property type="entry name" value="Wax_synthase"/>
</dbReference>
<dbReference type="OrthoDB" id="1077582at2759"/>
<gene>
    <name evidence="10" type="ORF">C1645_878855</name>
</gene>
<feature type="transmembrane region" description="Helical" evidence="8">
    <location>
        <begin position="105"/>
        <end position="123"/>
    </location>
</feature>
<dbReference type="GO" id="GO:0016020">
    <property type="term" value="C:membrane"/>
    <property type="evidence" value="ECO:0007669"/>
    <property type="project" value="UniProtKB-SubCell"/>
</dbReference>
<evidence type="ECO:0000256" key="6">
    <source>
        <dbReference type="ARBA" id="ARBA00022989"/>
    </source>
</evidence>
<dbReference type="STRING" id="658196.A0A397SQ50"/>
<reference evidence="10 11" key="1">
    <citation type="submission" date="2018-06" db="EMBL/GenBank/DDBJ databases">
        <title>Comparative genomics reveals the genomic features of Rhizophagus irregularis, R. cerebriforme, R. diaphanum and Gigaspora rosea, and their symbiotic lifestyle signature.</title>
        <authorList>
            <person name="Morin E."/>
            <person name="San Clemente H."/>
            <person name="Chen E.C.H."/>
            <person name="De La Providencia I."/>
            <person name="Hainaut M."/>
            <person name="Kuo A."/>
            <person name="Kohler A."/>
            <person name="Murat C."/>
            <person name="Tang N."/>
            <person name="Roy S."/>
            <person name="Loubradou J."/>
            <person name="Henrissat B."/>
            <person name="Grigoriev I.V."/>
            <person name="Corradi N."/>
            <person name="Roux C."/>
            <person name="Martin F.M."/>
        </authorList>
    </citation>
    <scope>NUCLEOTIDE SEQUENCE [LARGE SCALE GENOMIC DNA]</scope>
    <source>
        <strain evidence="10 11">DAOM 227022</strain>
    </source>
</reference>
<dbReference type="AlphaFoldDB" id="A0A397SQ50"/>
<keyword evidence="4" id="KW-0808">Transferase</keyword>
<evidence type="ECO:0000256" key="5">
    <source>
        <dbReference type="ARBA" id="ARBA00022692"/>
    </source>
</evidence>
<evidence type="ECO:0000256" key="4">
    <source>
        <dbReference type="ARBA" id="ARBA00022679"/>
    </source>
</evidence>
<comment type="subcellular location">
    <subcellularLocation>
        <location evidence="1">Membrane</location>
        <topology evidence="1">Multi-pass membrane protein</topology>
    </subcellularLocation>
</comment>
<evidence type="ECO:0000256" key="1">
    <source>
        <dbReference type="ARBA" id="ARBA00004141"/>
    </source>
</evidence>
<sequence length="449" mass="52344">MSLDSQPSIFTKSNLVYIPLSITIAHTLNFIVNSPLSLWQEFPPKLPNSVYSSIFLTPFLLFISLTFEPIQTKKRFYTLLSLALLVISIPISFRGAKYPPSLQSTFVTIAIFYGLKMLLFLKFNRTYLNQNKLDQKKEFKPYLLTLFNWRLNSYIIPPTSKISNEKETLSIIKSPTTSQINKKLINRFIIIIAKWFIFEFAIFILLISTKCVIEIPKTAYQIRLIEFITKGIPPITMSSMLHYLNFLVIIYLWLSLNYEITTIIVAIFFRFFFHSTSENNSHKPILIQSGLLTPSEYVSLKDWIISFLFNTKHLFSEPLMSSSPRDFWSIRWQLLLNEIFKELGYLPIKNLFTPIVPKKIANMMGVLGAFCVSALLHEYLIIANFDIWTGEQFFFFMIHGIIFILWEALFGYEKKSEDTKIKKFLKWVLLVVINLIVFPALIEPSIKDM</sequence>
<keyword evidence="5 8" id="KW-0812">Transmembrane</keyword>
<dbReference type="InterPro" id="IPR032805">
    <property type="entry name" value="Wax_synthase_dom"/>
</dbReference>
<feature type="transmembrane region" description="Helical" evidence="8">
    <location>
        <begin position="76"/>
        <end position="93"/>
    </location>
</feature>
<feature type="transmembrane region" description="Helical" evidence="8">
    <location>
        <begin position="50"/>
        <end position="67"/>
    </location>
</feature>
<feature type="transmembrane region" description="Helical" evidence="8">
    <location>
        <begin position="246"/>
        <end position="273"/>
    </location>
</feature>
<proteinExistence type="inferred from homology"/>
<comment type="pathway">
    <text evidence="2">Secondary metabolite biosynthesis.</text>
</comment>
<feature type="domain" description="Wax synthase" evidence="9">
    <location>
        <begin position="313"/>
        <end position="396"/>
    </location>
</feature>
<evidence type="ECO:0000256" key="7">
    <source>
        <dbReference type="ARBA" id="ARBA00023136"/>
    </source>
</evidence>
<dbReference type="Proteomes" id="UP000265703">
    <property type="component" value="Unassembled WGS sequence"/>
</dbReference>
<feature type="transmembrane region" description="Helical" evidence="8">
    <location>
        <begin position="188"/>
        <end position="207"/>
    </location>
</feature>
<keyword evidence="7 8" id="KW-0472">Membrane</keyword>
<feature type="transmembrane region" description="Helical" evidence="8">
    <location>
        <begin position="393"/>
        <end position="412"/>
    </location>
</feature>
<organism evidence="10 11">
    <name type="scientific">Glomus cerebriforme</name>
    <dbReference type="NCBI Taxonomy" id="658196"/>
    <lineage>
        <taxon>Eukaryota</taxon>
        <taxon>Fungi</taxon>
        <taxon>Fungi incertae sedis</taxon>
        <taxon>Mucoromycota</taxon>
        <taxon>Glomeromycotina</taxon>
        <taxon>Glomeromycetes</taxon>
        <taxon>Glomerales</taxon>
        <taxon>Glomeraceae</taxon>
        <taxon>Glomus</taxon>
    </lineage>
</organism>
<keyword evidence="6 8" id="KW-1133">Transmembrane helix</keyword>
<evidence type="ECO:0000259" key="9">
    <source>
        <dbReference type="Pfam" id="PF13813"/>
    </source>
</evidence>